<protein>
    <submittedName>
        <fullName evidence="1">Uncharacterized protein</fullName>
    </submittedName>
</protein>
<proteinExistence type="predicted"/>
<sequence length="64" mass="7003">MICFALSSRHSVLAKKKGHILTSSSIQYPFLFSLGKFNMSISSVLAKNQVASVLDSLNPRHQPA</sequence>
<dbReference type="EMBL" id="GBRH01233611">
    <property type="protein sequence ID" value="JAD64284.1"/>
    <property type="molecule type" value="Transcribed_RNA"/>
</dbReference>
<reference evidence="1" key="1">
    <citation type="submission" date="2014-09" db="EMBL/GenBank/DDBJ databases">
        <authorList>
            <person name="Magalhaes I.L.F."/>
            <person name="Oliveira U."/>
            <person name="Santos F.R."/>
            <person name="Vidigal T.H.D.A."/>
            <person name="Brescovit A.D."/>
            <person name="Santos A.J."/>
        </authorList>
    </citation>
    <scope>NUCLEOTIDE SEQUENCE</scope>
    <source>
        <tissue evidence="1">Shoot tissue taken approximately 20 cm above the soil surface</tissue>
    </source>
</reference>
<organism evidence="1">
    <name type="scientific">Arundo donax</name>
    <name type="common">Giant reed</name>
    <name type="synonym">Donax arundinaceus</name>
    <dbReference type="NCBI Taxonomy" id="35708"/>
    <lineage>
        <taxon>Eukaryota</taxon>
        <taxon>Viridiplantae</taxon>
        <taxon>Streptophyta</taxon>
        <taxon>Embryophyta</taxon>
        <taxon>Tracheophyta</taxon>
        <taxon>Spermatophyta</taxon>
        <taxon>Magnoliopsida</taxon>
        <taxon>Liliopsida</taxon>
        <taxon>Poales</taxon>
        <taxon>Poaceae</taxon>
        <taxon>PACMAD clade</taxon>
        <taxon>Arundinoideae</taxon>
        <taxon>Arundineae</taxon>
        <taxon>Arundo</taxon>
    </lineage>
</organism>
<name>A0A0A9BJY0_ARUDO</name>
<accession>A0A0A9BJY0</accession>
<reference evidence="1" key="2">
    <citation type="journal article" date="2015" name="Data Brief">
        <title>Shoot transcriptome of the giant reed, Arundo donax.</title>
        <authorList>
            <person name="Barrero R.A."/>
            <person name="Guerrero F.D."/>
            <person name="Moolhuijzen P."/>
            <person name="Goolsby J.A."/>
            <person name="Tidwell J."/>
            <person name="Bellgard S.E."/>
            <person name="Bellgard M.I."/>
        </authorList>
    </citation>
    <scope>NUCLEOTIDE SEQUENCE</scope>
    <source>
        <tissue evidence="1">Shoot tissue taken approximately 20 cm above the soil surface</tissue>
    </source>
</reference>
<evidence type="ECO:0000313" key="1">
    <source>
        <dbReference type="EMBL" id="JAD64284.1"/>
    </source>
</evidence>
<dbReference type="AlphaFoldDB" id="A0A0A9BJY0"/>